<dbReference type="AlphaFoldDB" id="A0A396JQB8"/>
<dbReference type="InterPro" id="IPR005162">
    <property type="entry name" value="Retrotrans_gag_dom"/>
</dbReference>
<proteinExistence type="predicted"/>
<gene>
    <name evidence="3" type="ORF">MtrunA17_Chr1g0165151</name>
</gene>
<feature type="domain" description="Retrotransposon gag" evidence="2">
    <location>
        <begin position="69"/>
        <end position="129"/>
    </location>
</feature>
<sequence length="129" mass="15576">MQSDVDESSSESSSLRSRRPQRQSFRDNDIKVDIPDFEGKLHPDEFVDWLQTVERVFEYKEILEEKKVKIIAVKLKKHASIWWENLKTKRAREGKSKIKTWEKMCRELSKKFLPSHYYQDSFIQLQNLR</sequence>
<dbReference type="Pfam" id="PF03732">
    <property type="entry name" value="Retrotrans_gag"/>
    <property type="match status" value="1"/>
</dbReference>
<accession>A0A396JQB8</accession>
<dbReference type="PANTHER" id="PTHR35046">
    <property type="entry name" value="ZINC KNUCKLE (CCHC-TYPE) FAMILY PROTEIN"/>
    <property type="match status" value="1"/>
</dbReference>
<feature type="region of interest" description="Disordered" evidence="1">
    <location>
        <begin position="1"/>
        <end position="30"/>
    </location>
</feature>
<dbReference type="EMBL" id="PSQE01000001">
    <property type="protein sequence ID" value="RHN78405.1"/>
    <property type="molecule type" value="Genomic_DNA"/>
</dbReference>
<name>A0A396JQB8_MEDTR</name>
<organism evidence="3 4">
    <name type="scientific">Medicago truncatula</name>
    <name type="common">Barrel medic</name>
    <name type="synonym">Medicago tribuloides</name>
    <dbReference type="NCBI Taxonomy" id="3880"/>
    <lineage>
        <taxon>Eukaryota</taxon>
        <taxon>Viridiplantae</taxon>
        <taxon>Streptophyta</taxon>
        <taxon>Embryophyta</taxon>
        <taxon>Tracheophyta</taxon>
        <taxon>Spermatophyta</taxon>
        <taxon>Magnoliopsida</taxon>
        <taxon>eudicotyledons</taxon>
        <taxon>Gunneridae</taxon>
        <taxon>Pentapetalae</taxon>
        <taxon>rosids</taxon>
        <taxon>fabids</taxon>
        <taxon>Fabales</taxon>
        <taxon>Fabaceae</taxon>
        <taxon>Papilionoideae</taxon>
        <taxon>50 kb inversion clade</taxon>
        <taxon>NPAAA clade</taxon>
        <taxon>Hologalegina</taxon>
        <taxon>IRL clade</taxon>
        <taxon>Trifolieae</taxon>
        <taxon>Medicago</taxon>
    </lineage>
</organism>
<protein>
    <submittedName>
        <fullName evidence="3">Putative retrotransposon gag domain-containing protein</fullName>
    </submittedName>
</protein>
<dbReference type="Gramene" id="rna1957">
    <property type="protein sequence ID" value="RHN78405.1"/>
    <property type="gene ID" value="gene1957"/>
</dbReference>
<evidence type="ECO:0000313" key="3">
    <source>
        <dbReference type="EMBL" id="RHN78405.1"/>
    </source>
</evidence>
<evidence type="ECO:0000256" key="1">
    <source>
        <dbReference type="SAM" id="MobiDB-lite"/>
    </source>
</evidence>
<evidence type="ECO:0000313" key="4">
    <source>
        <dbReference type="Proteomes" id="UP000265566"/>
    </source>
</evidence>
<reference evidence="4" key="1">
    <citation type="journal article" date="2018" name="Nat. Plants">
        <title>Whole-genome landscape of Medicago truncatula symbiotic genes.</title>
        <authorList>
            <person name="Pecrix Y."/>
            <person name="Staton S.E."/>
            <person name="Sallet E."/>
            <person name="Lelandais-Briere C."/>
            <person name="Moreau S."/>
            <person name="Carrere S."/>
            <person name="Blein T."/>
            <person name="Jardinaud M.F."/>
            <person name="Latrasse D."/>
            <person name="Zouine M."/>
            <person name="Zahm M."/>
            <person name="Kreplak J."/>
            <person name="Mayjonade B."/>
            <person name="Satge C."/>
            <person name="Perez M."/>
            <person name="Cauet S."/>
            <person name="Marande W."/>
            <person name="Chantry-Darmon C."/>
            <person name="Lopez-Roques C."/>
            <person name="Bouchez O."/>
            <person name="Berard A."/>
            <person name="Debelle F."/>
            <person name="Munos S."/>
            <person name="Bendahmane A."/>
            <person name="Berges H."/>
            <person name="Niebel A."/>
            <person name="Buitink J."/>
            <person name="Frugier F."/>
            <person name="Benhamed M."/>
            <person name="Crespi M."/>
            <person name="Gouzy J."/>
            <person name="Gamas P."/>
        </authorList>
    </citation>
    <scope>NUCLEOTIDE SEQUENCE [LARGE SCALE GENOMIC DNA]</scope>
    <source>
        <strain evidence="4">cv. Jemalong A17</strain>
    </source>
</reference>
<evidence type="ECO:0000259" key="2">
    <source>
        <dbReference type="Pfam" id="PF03732"/>
    </source>
</evidence>
<dbReference type="PANTHER" id="PTHR35046:SF21">
    <property type="entry name" value="RETROTRANSPOSON GAG DOMAIN-CONTAINING PROTEIN-RELATED"/>
    <property type="match status" value="1"/>
</dbReference>
<dbReference type="Proteomes" id="UP000265566">
    <property type="component" value="Chromosome 1"/>
</dbReference>
<comment type="caution">
    <text evidence="3">The sequence shown here is derived from an EMBL/GenBank/DDBJ whole genome shotgun (WGS) entry which is preliminary data.</text>
</comment>